<protein>
    <submittedName>
        <fullName evidence="1">Uncharacterized protein</fullName>
    </submittedName>
</protein>
<evidence type="ECO:0000313" key="1">
    <source>
        <dbReference type="EMBL" id="CAD9589900.1"/>
    </source>
</evidence>
<reference evidence="1" key="1">
    <citation type="submission" date="2021-01" db="EMBL/GenBank/DDBJ databases">
        <authorList>
            <person name="Corre E."/>
            <person name="Pelletier E."/>
            <person name="Niang G."/>
            <person name="Scheremetjew M."/>
            <person name="Finn R."/>
            <person name="Kale V."/>
            <person name="Holt S."/>
            <person name="Cochrane G."/>
            <person name="Meng A."/>
            <person name="Brown T."/>
            <person name="Cohen L."/>
        </authorList>
    </citation>
    <scope>NUCLEOTIDE SEQUENCE</scope>
    <source>
        <strain evidence="1">B650</strain>
    </source>
</reference>
<name>A0A7S2PCY9_9STRA</name>
<gene>
    <name evidence="1" type="ORF">LDAN0321_LOCUS13048</name>
</gene>
<organism evidence="1">
    <name type="scientific">Leptocylindrus danicus</name>
    <dbReference type="NCBI Taxonomy" id="163516"/>
    <lineage>
        <taxon>Eukaryota</taxon>
        <taxon>Sar</taxon>
        <taxon>Stramenopiles</taxon>
        <taxon>Ochrophyta</taxon>
        <taxon>Bacillariophyta</taxon>
        <taxon>Coscinodiscophyceae</taxon>
        <taxon>Chaetocerotophycidae</taxon>
        <taxon>Leptocylindrales</taxon>
        <taxon>Leptocylindraceae</taxon>
        <taxon>Leptocylindrus</taxon>
    </lineage>
</organism>
<proteinExistence type="predicted"/>
<dbReference type="AlphaFoldDB" id="A0A7S2PCY9"/>
<dbReference type="EMBL" id="HBGY01020696">
    <property type="protein sequence ID" value="CAD9589900.1"/>
    <property type="molecule type" value="Transcribed_RNA"/>
</dbReference>
<accession>A0A7S2PCY9</accession>
<sequence length="402" mass="44922">MDDVHEEETRHSLWIGLGGNKLSKNFFLTFDYDQSLLLPDGENIGDYFEDCDPDREEYEGFTGNAGPTLEYWYYKSAVVFWPRSKNLAVNKNADVSLVLSYLNCAPQTEVPSIATALVERVEKNPRLQNCFHSSILHALDKAKDENLFVRFLRAVNTMSNSSFAEAFVQVISSMKYELIKDAALDFVLKVASSGNSYDLMNVCMFCGYIITTDNSVNKMSVSYDVRGKIVDGALRVGLGSLTSENLSKITEIVSLHTSTLRSKGPDETFKKFAFAAKNSASQDQVKVILKAYGTSPTNIPDVLKLYDKRSSYLTAVTIKAPPHFSWRQAYARFCGSNTNAVNEFLRSEQEIMNFYGYNGIKHARNWANKYFGYSSSGNGYSANAVANGRGSDAYVTVTKTKR</sequence>